<proteinExistence type="predicted"/>
<gene>
    <name evidence="1" type="ORF">EXIGLDRAFT_91527</name>
</gene>
<dbReference type="InParanoid" id="A0A165HBF9"/>
<name>A0A165HBF9_EXIGL</name>
<reference evidence="1 2" key="1">
    <citation type="journal article" date="2016" name="Mol. Biol. Evol.">
        <title>Comparative Genomics of Early-Diverging Mushroom-Forming Fungi Provides Insights into the Origins of Lignocellulose Decay Capabilities.</title>
        <authorList>
            <person name="Nagy L.G."/>
            <person name="Riley R."/>
            <person name="Tritt A."/>
            <person name="Adam C."/>
            <person name="Daum C."/>
            <person name="Floudas D."/>
            <person name="Sun H."/>
            <person name="Yadav J.S."/>
            <person name="Pangilinan J."/>
            <person name="Larsson K.H."/>
            <person name="Matsuura K."/>
            <person name="Barry K."/>
            <person name="Labutti K."/>
            <person name="Kuo R."/>
            <person name="Ohm R.A."/>
            <person name="Bhattacharya S.S."/>
            <person name="Shirouzu T."/>
            <person name="Yoshinaga Y."/>
            <person name="Martin F.M."/>
            <person name="Grigoriev I.V."/>
            <person name="Hibbett D.S."/>
        </authorList>
    </citation>
    <scope>NUCLEOTIDE SEQUENCE [LARGE SCALE GENOMIC DNA]</scope>
    <source>
        <strain evidence="1 2">HHB12029</strain>
    </source>
</reference>
<organism evidence="1 2">
    <name type="scientific">Exidia glandulosa HHB12029</name>
    <dbReference type="NCBI Taxonomy" id="1314781"/>
    <lineage>
        <taxon>Eukaryota</taxon>
        <taxon>Fungi</taxon>
        <taxon>Dikarya</taxon>
        <taxon>Basidiomycota</taxon>
        <taxon>Agaricomycotina</taxon>
        <taxon>Agaricomycetes</taxon>
        <taxon>Auriculariales</taxon>
        <taxon>Exidiaceae</taxon>
        <taxon>Exidia</taxon>
    </lineage>
</organism>
<sequence>MYLVPPHLVPAVVAIPLPRPQQHLTLQNVRASHWQRKARHLRLRRNSWVTPSLSVLQPLRVSLLAPPVSSSSCSPYLSSSGCTVAHVQCLCKPLRPSKAHNHLQPPPGSIKFHMPSPPQAGAATPQRTAMCQYLSPLATPRWTRATTRRTTVATQPHSSPASAHLGCLSTSGLPRGWRSRTRCQPDTAHRDS</sequence>
<keyword evidence="2" id="KW-1185">Reference proteome</keyword>
<protein>
    <submittedName>
        <fullName evidence="1">Uncharacterized protein</fullName>
    </submittedName>
</protein>
<dbReference type="EMBL" id="KV426022">
    <property type="protein sequence ID" value="KZV91717.1"/>
    <property type="molecule type" value="Genomic_DNA"/>
</dbReference>
<dbReference type="Proteomes" id="UP000077266">
    <property type="component" value="Unassembled WGS sequence"/>
</dbReference>
<dbReference type="AlphaFoldDB" id="A0A165HBF9"/>
<accession>A0A165HBF9</accession>
<evidence type="ECO:0000313" key="2">
    <source>
        <dbReference type="Proteomes" id="UP000077266"/>
    </source>
</evidence>
<evidence type="ECO:0000313" key="1">
    <source>
        <dbReference type="EMBL" id="KZV91717.1"/>
    </source>
</evidence>